<dbReference type="Gene3D" id="3.30.40.10">
    <property type="entry name" value="Zinc/RING finger domain, C3HC4 (zinc finger)"/>
    <property type="match status" value="1"/>
</dbReference>
<evidence type="ECO:0000313" key="5">
    <source>
        <dbReference type="EMBL" id="KAH6598144.1"/>
    </source>
</evidence>
<gene>
    <name evidence="5" type="ORF">BASA50_004026</name>
</gene>
<dbReference type="InterPro" id="IPR017907">
    <property type="entry name" value="Znf_RING_CS"/>
</dbReference>
<name>A0ABQ8FH85_9FUNG</name>
<proteinExistence type="predicted"/>
<accession>A0ABQ8FH85</accession>
<evidence type="ECO:0000256" key="4">
    <source>
        <dbReference type="SAM" id="MobiDB-lite"/>
    </source>
</evidence>
<feature type="compositionally biased region" description="Gly residues" evidence="4">
    <location>
        <begin position="10"/>
        <end position="21"/>
    </location>
</feature>
<reference evidence="5 6" key="1">
    <citation type="submission" date="2021-02" db="EMBL/GenBank/DDBJ databases">
        <title>Variation within the Batrachochytrium salamandrivorans European outbreak.</title>
        <authorList>
            <person name="Kelly M."/>
            <person name="Pasmans F."/>
            <person name="Shea T.P."/>
            <person name="Munoz J.F."/>
            <person name="Carranza S."/>
            <person name="Cuomo C.A."/>
            <person name="Martel A."/>
        </authorList>
    </citation>
    <scope>NUCLEOTIDE SEQUENCE [LARGE SCALE GENOMIC DNA]</scope>
    <source>
        <strain evidence="5 6">AMFP18/2</strain>
    </source>
</reference>
<feature type="region of interest" description="Disordered" evidence="4">
    <location>
        <begin position="1"/>
        <end position="27"/>
    </location>
</feature>
<evidence type="ECO:0000313" key="6">
    <source>
        <dbReference type="Proteomes" id="UP001648503"/>
    </source>
</evidence>
<dbReference type="PROSITE" id="PS00518">
    <property type="entry name" value="ZF_RING_1"/>
    <property type="match status" value="1"/>
</dbReference>
<protein>
    <recommendedName>
        <fullName evidence="7">RING-type domain-containing protein</fullName>
    </recommendedName>
</protein>
<dbReference type="EMBL" id="JAFCIX010000116">
    <property type="protein sequence ID" value="KAH6598144.1"/>
    <property type="molecule type" value="Genomic_DNA"/>
</dbReference>
<dbReference type="Proteomes" id="UP001648503">
    <property type="component" value="Unassembled WGS sequence"/>
</dbReference>
<evidence type="ECO:0000256" key="3">
    <source>
        <dbReference type="ARBA" id="ARBA00022833"/>
    </source>
</evidence>
<evidence type="ECO:0000256" key="1">
    <source>
        <dbReference type="ARBA" id="ARBA00022723"/>
    </source>
</evidence>
<evidence type="ECO:0000256" key="2">
    <source>
        <dbReference type="ARBA" id="ARBA00022771"/>
    </source>
</evidence>
<evidence type="ECO:0008006" key="7">
    <source>
        <dbReference type="Google" id="ProtNLM"/>
    </source>
</evidence>
<dbReference type="InterPro" id="IPR013083">
    <property type="entry name" value="Znf_RING/FYVE/PHD"/>
</dbReference>
<organism evidence="5 6">
    <name type="scientific">Batrachochytrium salamandrivorans</name>
    <dbReference type="NCBI Taxonomy" id="1357716"/>
    <lineage>
        <taxon>Eukaryota</taxon>
        <taxon>Fungi</taxon>
        <taxon>Fungi incertae sedis</taxon>
        <taxon>Chytridiomycota</taxon>
        <taxon>Chytridiomycota incertae sedis</taxon>
        <taxon>Chytridiomycetes</taxon>
        <taxon>Rhizophydiales</taxon>
        <taxon>Rhizophydiales incertae sedis</taxon>
        <taxon>Batrachochytrium</taxon>
    </lineage>
</organism>
<keyword evidence="6" id="KW-1185">Reference proteome</keyword>
<keyword evidence="1" id="KW-0479">Metal-binding</keyword>
<keyword evidence="2" id="KW-0863">Zinc-finger</keyword>
<comment type="caution">
    <text evidence="5">The sequence shown here is derived from an EMBL/GenBank/DDBJ whole genome shotgun (WGS) entry which is preliminary data.</text>
</comment>
<sequence>MLSSMQASGGTSGTDGTGGTGDTDDGMALLDHPCLSLPSANATLPLSSTLTVSPSEASIHESLFGASLLHASLPNALSGPTTGYCYGDPDALDLFGSSSDDVQMLFGSSPLHLSGSCRPSVPAMTHIGGLVGSVPVVDALVSTPDRVNPTSIHVSSTAGVAALATAPSNDRDTHTVFGFGSFESTFLTDEEIKVAQTKLPSEEIKTREQALEELRTGLLAFQIHAQVDPSSLQEDTVSDLSTHEFKDITIGSGYTAFGCGSVRISSDHKLLWSGTFPSVSNTSIDIGFNLKDIGSVHEKQVDESCHFVNLAVMHDRFIQFMTNDATKCHEFAECLRIAKMAFYSETTCDSTLPDVEEIVESTAHTTHATLKALFESKANEALQRRNAAIELAESNYTLECAQLKRELETQTLILASHAEPPLSSSTAKSALSESMSVSCVREIDVGVCSLCYDGMVTLVLKPCLHTLCAQCAGQLQECQAAA</sequence>
<keyword evidence="3" id="KW-0862">Zinc</keyword>